<protein>
    <recommendedName>
        <fullName evidence="3">Reverse transcriptase zinc-binding domain-containing protein</fullName>
    </recommendedName>
</protein>
<feature type="non-terminal residue" evidence="1">
    <location>
        <position position="1"/>
    </location>
</feature>
<dbReference type="AlphaFoldDB" id="A0A165QEJ6"/>
<name>A0A165QEJ6_9APHY</name>
<sequence length="94" mass="10908">LIQLRTGHVPLRAHLHTIQKADSPRCPTCDHPKETVHHFLLDCPTYGLHRARLAFRLGPAAHSIHMLLTHPKAIRHMFRYINDTKRFQDTFGDL</sequence>
<accession>A0A165QEJ6</accession>
<keyword evidence="2" id="KW-1185">Reference proteome</keyword>
<feature type="non-terminal residue" evidence="1">
    <location>
        <position position="94"/>
    </location>
</feature>
<proteinExistence type="predicted"/>
<gene>
    <name evidence="1" type="ORF">DAEQUDRAFT_644867</name>
</gene>
<evidence type="ECO:0008006" key="3">
    <source>
        <dbReference type="Google" id="ProtNLM"/>
    </source>
</evidence>
<evidence type="ECO:0000313" key="1">
    <source>
        <dbReference type="EMBL" id="KZT69357.1"/>
    </source>
</evidence>
<dbReference type="OrthoDB" id="3044497at2759"/>
<dbReference type="Proteomes" id="UP000076727">
    <property type="component" value="Unassembled WGS sequence"/>
</dbReference>
<evidence type="ECO:0000313" key="2">
    <source>
        <dbReference type="Proteomes" id="UP000076727"/>
    </source>
</evidence>
<dbReference type="STRING" id="1314783.A0A165QEJ6"/>
<reference evidence="1 2" key="1">
    <citation type="journal article" date="2016" name="Mol. Biol. Evol.">
        <title>Comparative Genomics of Early-Diverging Mushroom-Forming Fungi Provides Insights into the Origins of Lignocellulose Decay Capabilities.</title>
        <authorList>
            <person name="Nagy L.G."/>
            <person name="Riley R."/>
            <person name="Tritt A."/>
            <person name="Adam C."/>
            <person name="Daum C."/>
            <person name="Floudas D."/>
            <person name="Sun H."/>
            <person name="Yadav J.S."/>
            <person name="Pangilinan J."/>
            <person name="Larsson K.H."/>
            <person name="Matsuura K."/>
            <person name="Barry K."/>
            <person name="Labutti K."/>
            <person name="Kuo R."/>
            <person name="Ohm R.A."/>
            <person name="Bhattacharya S.S."/>
            <person name="Shirouzu T."/>
            <person name="Yoshinaga Y."/>
            <person name="Martin F.M."/>
            <person name="Grigoriev I.V."/>
            <person name="Hibbett D.S."/>
        </authorList>
    </citation>
    <scope>NUCLEOTIDE SEQUENCE [LARGE SCALE GENOMIC DNA]</scope>
    <source>
        <strain evidence="1 2">L-15889</strain>
    </source>
</reference>
<dbReference type="EMBL" id="KV429058">
    <property type="protein sequence ID" value="KZT69357.1"/>
    <property type="molecule type" value="Genomic_DNA"/>
</dbReference>
<organism evidence="1 2">
    <name type="scientific">Daedalea quercina L-15889</name>
    <dbReference type="NCBI Taxonomy" id="1314783"/>
    <lineage>
        <taxon>Eukaryota</taxon>
        <taxon>Fungi</taxon>
        <taxon>Dikarya</taxon>
        <taxon>Basidiomycota</taxon>
        <taxon>Agaricomycotina</taxon>
        <taxon>Agaricomycetes</taxon>
        <taxon>Polyporales</taxon>
        <taxon>Fomitopsis</taxon>
    </lineage>
</organism>